<sequence>MSEKELIGSHHDGASDQDRAAEGRARHQASFGVQTAILAGVLVAAVGAGDVLASLGWPGSTCCDPENPYVSAVATS</sequence>
<protein>
    <submittedName>
        <fullName evidence="2">Uncharacterized protein</fullName>
    </submittedName>
</protein>
<gene>
    <name evidence="2" type="ORF">BJ971_002197</name>
</gene>
<dbReference type="EMBL" id="JACHNH010000001">
    <property type="protein sequence ID" value="MBB4761641.1"/>
    <property type="molecule type" value="Genomic_DNA"/>
</dbReference>
<evidence type="ECO:0000313" key="3">
    <source>
        <dbReference type="Proteomes" id="UP000578112"/>
    </source>
</evidence>
<reference evidence="2 3" key="1">
    <citation type="submission" date="2020-08" db="EMBL/GenBank/DDBJ databases">
        <title>Sequencing the genomes of 1000 actinobacteria strains.</title>
        <authorList>
            <person name="Klenk H.-P."/>
        </authorList>
    </citation>
    <scope>NUCLEOTIDE SEQUENCE [LARGE SCALE GENOMIC DNA]</scope>
    <source>
        <strain evidence="2 3">DSM 43149</strain>
    </source>
</reference>
<dbReference type="AlphaFoldDB" id="A0A7W7HVM7"/>
<name>A0A7W7HVM7_9ACTN</name>
<keyword evidence="3" id="KW-1185">Reference proteome</keyword>
<evidence type="ECO:0000313" key="2">
    <source>
        <dbReference type="EMBL" id="MBB4761641.1"/>
    </source>
</evidence>
<dbReference type="RefSeq" id="WP_184992168.1">
    <property type="nucleotide sequence ID" value="NZ_BOMK01000001.1"/>
</dbReference>
<dbReference type="Proteomes" id="UP000578112">
    <property type="component" value="Unassembled WGS sequence"/>
</dbReference>
<accession>A0A7W7HVM7</accession>
<feature type="region of interest" description="Disordered" evidence="1">
    <location>
        <begin position="1"/>
        <end position="26"/>
    </location>
</feature>
<evidence type="ECO:0000256" key="1">
    <source>
        <dbReference type="SAM" id="MobiDB-lite"/>
    </source>
</evidence>
<comment type="caution">
    <text evidence="2">The sequence shown here is derived from an EMBL/GenBank/DDBJ whole genome shotgun (WGS) entry which is preliminary data.</text>
</comment>
<feature type="compositionally biased region" description="Basic and acidic residues" evidence="1">
    <location>
        <begin position="1"/>
        <end position="25"/>
    </location>
</feature>
<organism evidence="2 3">
    <name type="scientific">Actinoplanes digitatis</name>
    <dbReference type="NCBI Taxonomy" id="1868"/>
    <lineage>
        <taxon>Bacteria</taxon>
        <taxon>Bacillati</taxon>
        <taxon>Actinomycetota</taxon>
        <taxon>Actinomycetes</taxon>
        <taxon>Micromonosporales</taxon>
        <taxon>Micromonosporaceae</taxon>
        <taxon>Actinoplanes</taxon>
    </lineage>
</organism>
<proteinExistence type="predicted"/>